<evidence type="ECO:0000313" key="2">
    <source>
        <dbReference type="EMBL" id="EEY54267.1"/>
    </source>
</evidence>
<gene>
    <name evidence="2" type="ORF">PITG_07875</name>
</gene>
<reference evidence="3" key="1">
    <citation type="journal article" date="2009" name="Nature">
        <title>Genome sequence and analysis of the Irish potato famine pathogen Phytophthora infestans.</title>
        <authorList>
            <consortium name="The Broad Institute Genome Sequencing Platform"/>
            <person name="Haas B.J."/>
            <person name="Kamoun S."/>
            <person name="Zody M.C."/>
            <person name="Jiang R.H."/>
            <person name="Handsaker R.E."/>
            <person name="Cano L.M."/>
            <person name="Grabherr M."/>
            <person name="Kodira C.D."/>
            <person name="Raffaele S."/>
            <person name="Torto-Alalibo T."/>
            <person name="Bozkurt T.O."/>
            <person name="Ah-Fong A.M."/>
            <person name="Alvarado L."/>
            <person name="Anderson V.L."/>
            <person name="Armstrong M.R."/>
            <person name="Avrova A."/>
            <person name="Baxter L."/>
            <person name="Beynon J."/>
            <person name="Boevink P.C."/>
            <person name="Bollmann S.R."/>
            <person name="Bos J.I."/>
            <person name="Bulone V."/>
            <person name="Cai G."/>
            <person name="Cakir C."/>
            <person name="Carrington J.C."/>
            <person name="Chawner M."/>
            <person name="Conti L."/>
            <person name="Costanzo S."/>
            <person name="Ewan R."/>
            <person name="Fahlgren N."/>
            <person name="Fischbach M.A."/>
            <person name="Fugelstad J."/>
            <person name="Gilroy E.M."/>
            <person name="Gnerre S."/>
            <person name="Green P.J."/>
            <person name="Grenville-Briggs L.J."/>
            <person name="Griffith J."/>
            <person name="Grunwald N.J."/>
            <person name="Horn K."/>
            <person name="Horner N.R."/>
            <person name="Hu C.H."/>
            <person name="Huitema E."/>
            <person name="Jeong D.H."/>
            <person name="Jones A.M."/>
            <person name="Jones J.D."/>
            <person name="Jones R.W."/>
            <person name="Karlsson E.K."/>
            <person name="Kunjeti S.G."/>
            <person name="Lamour K."/>
            <person name="Liu Z."/>
            <person name="Ma L."/>
            <person name="Maclean D."/>
            <person name="Chibucos M.C."/>
            <person name="McDonald H."/>
            <person name="McWalters J."/>
            <person name="Meijer H.J."/>
            <person name="Morgan W."/>
            <person name="Morris P.F."/>
            <person name="Munro C.A."/>
            <person name="O'Neill K."/>
            <person name="Ospina-Giraldo M."/>
            <person name="Pinzon A."/>
            <person name="Pritchard L."/>
            <person name="Ramsahoye B."/>
            <person name="Ren Q."/>
            <person name="Restrepo S."/>
            <person name="Roy S."/>
            <person name="Sadanandom A."/>
            <person name="Savidor A."/>
            <person name="Schornack S."/>
            <person name="Schwartz D.C."/>
            <person name="Schumann U.D."/>
            <person name="Schwessinger B."/>
            <person name="Seyer L."/>
            <person name="Sharpe T."/>
            <person name="Silvar C."/>
            <person name="Song J."/>
            <person name="Studholme D.J."/>
            <person name="Sykes S."/>
            <person name="Thines M."/>
            <person name="van de Vondervoort P.J."/>
            <person name="Phuntumart V."/>
            <person name="Wawra S."/>
            <person name="Weide R."/>
            <person name="Win J."/>
            <person name="Young C."/>
            <person name="Zhou S."/>
            <person name="Fry W."/>
            <person name="Meyers B.C."/>
            <person name="van West P."/>
            <person name="Ristaino J."/>
            <person name="Govers F."/>
            <person name="Birch P.R."/>
            <person name="Whisson S.C."/>
            <person name="Judelson H.S."/>
            <person name="Nusbaum C."/>
        </authorList>
    </citation>
    <scope>NUCLEOTIDE SEQUENCE [LARGE SCALE GENOMIC DNA]</scope>
    <source>
        <strain evidence="3">T30-4</strain>
    </source>
</reference>
<keyword evidence="3" id="KW-1185">Reference proteome</keyword>
<dbReference type="RefSeq" id="XP_002904089.1">
    <property type="nucleotide sequence ID" value="XM_002904043.1"/>
</dbReference>
<dbReference type="VEuPathDB" id="FungiDB:PITG_07875"/>
<dbReference type="EMBL" id="DS028129">
    <property type="protein sequence ID" value="EEY54267.1"/>
    <property type="molecule type" value="Genomic_DNA"/>
</dbReference>
<evidence type="ECO:0008006" key="4">
    <source>
        <dbReference type="Google" id="ProtNLM"/>
    </source>
</evidence>
<dbReference type="Proteomes" id="UP000006643">
    <property type="component" value="Unassembled WGS sequence"/>
</dbReference>
<dbReference type="AlphaFoldDB" id="D0NA13"/>
<accession>D0NA13</accession>
<evidence type="ECO:0000256" key="1">
    <source>
        <dbReference type="SAM" id="MobiDB-lite"/>
    </source>
</evidence>
<protein>
    <recommendedName>
        <fullName evidence="4">EF-hand domain-containing protein</fullName>
    </recommendedName>
</protein>
<organism evidence="2 3">
    <name type="scientific">Phytophthora infestans (strain T30-4)</name>
    <name type="common">Potato late blight agent</name>
    <dbReference type="NCBI Taxonomy" id="403677"/>
    <lineage>
        <taxon>Eukaryota</taxon>
        <taxon>Sar</taxon>
        <taxon>Stramenopiles</taxon>
        <taxon>Oomycota</taxon>
        <taxon>Peronosporomycetes</taxon>
        <taxon>Peronosporales</taxon>
        <taxon>Peronosporaceae</taxon>
        <taxon>Phytophthora</taxon>
    </lineage>
</organism>
<dbReference type="eggNOG" id="ENOG502S53M">
    <property type="taxonomic scope" value="Eukaryota"/>
</dbReference>
<feature type="region of interest" description="Disordered" evidence="1">
    <location>
        <begin position="366"/>
        <end position="394"/>
    </location>
</feature>
<dbReference type="OrthoDB" id="105486at2759"/>
<dbReference type="HOGENOM" id="CLU_306419_0_0_1"/>
<evidence type="ECO:0000313" key="3">
    <source>
        <dbReference type="Proteomes" id="UP000006643"/>
    </source>
</evidence>
<feature type="region of interest" description="Disordered" evidence="1">
    <location>
        <begin position="1"/>
        <end position="48"/>
    </location>
</feature>
<sequence length="967" mass="108119">MTDKQVAVAKEESKARKQGNVPTLIPPMGALKTRRPQSAAASSSSGNGISCINSAEAEECNEEIVAGCLQLAWAFYQRFLVAVEAQNLLGNRGIGGDPMLGSSVCSSAGKSASVSLSLIVFHFFLERCSREQDAVQELEQFVRCLHSVRSACYSLELFCQFLEESCSRQELCFFLWLSQAMDDIRLGIPYDDPLPSYYEGANSHQPQFICVLKATFLARSIFRLLHFKVFCRPSTARKTAPTSPSASPQRKPKTRLGELSAALLQKQIPEHVAAQTALREIIEKNQGESISLETFNNLLVKFAVVPSPEELAARLGPFYQPTGDQRKIPTDVFLALLMETYKLQLQWERDQLRALFVHLNHQEEMQQRTTETEKAAKGEGKGPHGATESGGGSKYLHGLSRNVLRELLLQSGIVQDSDVAQMDMDWVFAELLKGAGGVAAGITFDSLFDVLQKMRWLESTKLRVDALMQVTGWRVYARHSLALCNNDPNVFIRRHTQRLLHYVGQELGQSESDSAVNCIREFLAFAWRLAAKRSRNEASALRQTCVTEIYLVSQALRPCIDSMSGYHGQFAAVEDNSAGEDNPVIPQRRSSDAVVIMNDALHSFYDTSRMSLSQFIKDKRARTDCASGQLHELENVLTLYAAHIEHLFQRFSEARYNCSPQVPFLRWRAMMYELELVHPRNLPIVRLQALFNSVVKALEPTSSTDGSLDQEVGVEKSQFSELFVRVAIERHRVALTRKREKAQLATTKKTRDDNRETMLEAAELAAPTTLVERNFAAKLSCPLVGRALLEHRSFLRTVFFFYAKQDEVAEDERAARQEQALLRELQEAGGSLNGNANHAKGPDHSAAEDNAALLRTDPGSDFQLEKTKRSSMSFGEFQTFLAAFDLLDGSKRNGNKVALSDAQHVFSSVMALDNDDTLQLEFDEFAAAIVALAVHLYPSPFSLWHQKLDKFATKLQKAWETQNAELP</sequence>
<proteinExistence type="predicted"/>
<name>D0NA13_PHYIT</name>
<dbReference type="KEGG" id="pif:PITG_07875"/>
<dbReference type="GeneID" id="9462318"/>
<dbReference type="InParanoid" id="D0NA13"/>
<feature type="compositionally biased region" description="Basic and acidic residues" evidence="1">
    <location>
        <begin position="366"/>
        <end position="382"/>
    </location>
</feature>
<feature type="compositionally biased region" description="Low complexity" evidence="1">
    <location>
        <begin position="38"/>
        <end position="48"/>
    </location>
</feature>
<feature type="compositionally biased region" description="Basic and acidic residues" evidence="1">
    <location>
        <begin position="1"/>
        <end position="15"/>
    </location>
</feature>